<evidence type="ECO:0000256" key="1">
    <source>
        <dbReference type="SAM" id="MobiDB-lite"/>
    </source>
</evidence>
<dbReference type="Proteomes" id="UP000316215">
    <property type="component" value="Chromosome"/>
</dbReference>
<reference evidence="2 3" key="1">
    <citation type="submission" date="2017-07" db="EMBL/GenBank/DDBJ databases">
        <title>The Complete Genome of Streptomyces asterosporus-ZSY.</title>
        <authorList>
            <person name="Zhang S."/>
        </authorList>
    </citation>
    <scope>NUCLEOTIDE SEQUENCE [LARGE SCALE GENOMIC DNA]</scope>
    <source>
        <strain evidence="2 3">DSM 41452</strain>
    </source>
</reference>
<feature type="region of interest" description="Disordered" evidence="1">
    <location>
        <begin position="246"/>
        <end position="267"/>
    </location>
</feature>
<dbReference type="AlphaFoldDB" id="A0A514JPM2"/>
<evidence type="ECO:0000313" key="2">
    <source>
        <dbReference type="EMBL" id="QDI69287.1"/>
    </source>
</evidence>
<dbReference type="Pfam" id="PF18163">
    <property type="entry name" value="LD_cluster2"/>
    <property type="match status" value="1"/>
</dbReference>
<keyword evidence="3" id="KW-1185">Reference proteome</keyword>
<protein>
    <submittedName>
        <fullName evidence="2">Uncharacterized protein</fullName>
    </submittedName>
</protein>
<gene>
    <name evidence="2" type="ORF">CD934_11675</name>
</gene>
<dbReference type="KEGG" id="sast:CD934_11675"/>
<name>A0A514JPM2_9ACTN</name>
<feature type="region of interest" description="Disordered" evidence="1">
    <location>
        <begin position="123"/>
        <end position="142"/>
    </location>
</feature>
<sequence>MDMSGALPPGGLKGLRIGVSVAPSADLDRLGLTEARFRAVLGELARSVVTADGRLAYGGNLSEDGYTAFLAGQAHLHAPGSRPLLACVPFDEHRSLPLPELAGRLERFGRQAEIVCLDADGSPVDATTGRGEAPEPVTDPGARHRALTGMRRHLMRRVDAHLFLGGRRGGFQGALPGLVEEALLALEAGLPVYPAAGYGGVTADIAKALGIDGAPHLPDPSDATPPDPRLLDGLARLRALADAAARRNSGNGLTDEENRRLAGSRDPGEITALAARGLARLRQDR</sequence>
<dbReference type="InterPro" id="IPR041160">
    <property type="entry name" value="LD_cluster2"/>
</dbReference>
<evidence type="ECO:0000313" key="3">
    <source>
        <dbReference type="Proteomes" id="UP000316215"/>
    </source>
</evidence>
<proteinExistence type="predicted"/>
<dbReference type="EMBL" id="CP022310">
    <property type="protein sequence ID" value="QDI69287.1"/>
    <property type="molecule type" value="Genomic_DNA"/>
</dbReference>
<organism evidence="2 3">
    <name type="scientific">Streptomyces calvus</name>
    <dbReference type="NCBI Taxonomy" id="67282"/>
    <lineage>
        <taxon>Bacteria</taxon>
        <taxon>Bacillati</taxon>
        <taxon>Actinomycetota</taxon>
        <taxon>Actinomycetes</taxon>
        <taxon>Kitasatosporales</taxon>
        <taxon>Streptomycetaceae</taxon>
        <taxon>Streptomyces</taxon>
    </lineage>
</organism>
<accession>A0A514JPM2</accession>